<dbReference type="EMBL" id="ASPP01029529">
    <property type="protein sequence ID" value="ETO04308.1"/>
    <property type="molecule type" value="Genomic_DNA"/>
</dbReference>
<proteinExistence type="predicted"/>
<keyword evidence="2" id="KW-1185">Reference proteome</keyword>
<comment type="caution">
    <text evidence="1">The sequence shown here is derived from an EMBL/GenBank/DDBJ whole genome shotgun (WGS) entry which is preliminary data.</text>
</comment>
<dbReference type="AlphaFoldDB" id="X6LR08"/>
<reference evidence="1 2" key="1">
    <citation type="journal article" date="2013" name="Curr. Biol.">
        <title>The Genome of the Foraminiferan Reticulomyxa filosa.</title>
        <authorList>
            <person name="Glockner G."/>
            <person name="Hulsmann N."/>
            <person name="Schleicher M."/>
            <person name="Noegel A.A."/>
            <person name="Eichinger L."/>
            <person name="Gallinger C."/>
            <person name="Pawlowski J."/>
            <person name="Sierra R."/>
            <person name="Euteneuer U."/>
            <person name="Pillet L."/>
            <person name="Moustafa A."/>
            <person name="Platzer M."/>
            <person name="Groth M."/>
            <person name="Szafranski K."/>
            <person name="Schliwa M."/>
        </authorList>
    </citation>
    <scope>NUCLEOTIDE SEQUENCE [LARGE SCALE GENOMIC DNA]</scope>
</reference>
<dbReference type="Proteomes" id="UP000023152">
    <property type="component" value="Unassembled WGS sequence"/>
</dbReference>
<sequence length="190" mass="21400">MKEMTLVFKKHNVEVYELVNVATGRVSISAGELVEAEVIVSQLNNSLFAQMVHILMFNFVVFIYWKNIFGWLQSEFGGKKDVANEEGALGIANKVLILCCYDLDTLDRYYFDNSMQSCCCCCCCLSFIEQNKHRLQFQHPCLTECFGVEIIIIIIIVKCDVPPDCGNGVLATLPPTPTLTATYCWGRKGM</sequence>
<evidence type="ECO:0000313" key="1">
    <source>
        <dbReference type="EMBL" id="ETO04308.1"/>
    </source>
</evidence>
<protein>
    <submittedName>
        <fullName evidence="1">Uncharacterized protein</fullName>
    </submittedName>
</protein>
<gene>
    <name evidence="1" type="ORF">RFI_33088</name>
</gene>
<name>X6LR08_RETFI</name>
<organism evidence="1 2">
    <name type="scientific">Reticulomyxa filosa</name>
    <dbReference type="NCBI Taxonomy" id="46433"/>
    <lineage>
        <taxon>Eukaryota</taxon>
        <taxon>Sar</taxon>
        <taxon>Rhizaria</taxon>
        <taxon>Retaria</taxon>
        <taxon>Foraminifera</taxon>
        <taxon>Monothalamids</taxon>
        <taxon>Reticulomyxidae</taxon>
        <taxon>Reticulomyxa</taxon>
    </lineage>
</organism>
<accession>X6LR08</accession>
<evidence type="ECO:0000313" key="2">
    <source>
        <dbReference type="Proteomes" id="UP000023152"/>
    </source>
</evidence>